<accession>A0A8S1DPR5</accession>
<dbReference type="InterPro" id="IPR001611">
    <property type="entry name" value="Leu-rich_rpt"/>
</dbReference>
<evidence type="ECO:0000256" key="4">
    <source>
        <dbReference type="ARBA" id="ARBA00022602"/>
    </source>
</evidence>
<evidence type="ECO:0000256" key="2">
    <source>
        <dbReference type="ARBA" id="ARBA00012656"/>
    </source>
</evidence>
<dbReference type="InterPro" id="IPR002088">
    <property type="entry name" value="Prenyl_trans_a"/>
</dbReference>
<evidence type="ECO:0000313" key="10">
    <source>
        <dbReference type="EMBL" id="CAB3383086.1"/>
    </source>
</evidence>
<evidence type="ECO:0000256" key="9">
    <source>
        <dbReference type="RuleBase" id="RU367120"/>
    </source>
</evidence>
<evidence type="ECO:0000256" key="1">
    <source>
        <dbReference type="ARBA" id="ARBA00006734"/>
    </source>
</evidence>
<evidence type="ECO:0000256" key="5">
    <source>
        <dbReference type="ARBA" id="ARBA00022679"/>
    </source>
</evidence>
<dbReference type="GO" id="GO:0005968">
    <property type="term" value="C:Rab-protein geranylgeranyltransferase complex"/>
    <property type="evidence" value="ECO:0007669"/>
    <property type="project" value="TreeGrafter"/>
</dbReference>
<dbReference type="OrthoDB" id="1658at2759"/>
<comment type="caution">
    <text evidence="10">The sequence shown here is derived from an EMBL/GenBank/DDBJ whole genome shotgun (WGS) entry which is preliminary data.</text>
</comment>
<keyword evidence="6" id="KW-0677">Repeat</keyword>
<comment type="catalytic activity">
    <reaction evidence="8 9">
        <text>geranylgeranyl diphosphate + L-cysteinyl-[protein] = S-geranylgeranyl-L-cysteinyl-[protein] + diphosphate</text>
        <dbReference type="Rhea" id="RHEA:21240"/>
        <dbReference type="Rhea" id="RHEA-COMP:10131"/>
        <dbReference type="Rhea" id="RHEA-COMP:11537"/>
        <dbReference type="ChEBI" id="CHEBI:29950"/>
        <dbReference type="ChEBI" id="CHEBI:33019"/>
        <dbReference type="ChEBI" id="CHEBI:57533"/>
        <dbReference type="ChEBI" id="CHEBI:86021"/>
        <dbReference type="EC" id="2.5.1.60"/>
    </reaction>
</comment>
<protein>
    <recommendedName>
        <fullName evidence="3 9">Geranylgeranyl transferase type-2 subunit alpha</fullName>
        <ecNumber evidence="2 9">2.5.1.60</ecNumber>
    </recommendedName>
    <alternativeName>
        <fullName evidence="7 9">Geranylgeranyl transferase type II subunit alpha</fullName>
    </alternativeName>
</protein>
<sequence>MHGRLKVRTTEQEQAIKRKEREQKVKAYKAAMGRIMKIRGNVELNDEMLILTREVLQRNPDIYTLWNIRREIFLSFKKEKSDEEMGKLVDNEVKLTENCLMNNQKSYCAWHHRGWVLDLHPEPKWTRELALCTEFLKQDERNFHCWDYLRLAAAKSGFSPLKQFELSDEKIKDNFSNYSAWHYRSKLLPLTHPDPEGNALIEPRQHSYELGQVESAAYTDPNDSSAWFYQRWLLGRDCSVAQRQPPKPLLCWLGPHKAIVSFSKHSRLAPQLFVDGQTVEGEWMMESKYVWVLKHKIGNVDLIKKAEVVTEGGRLELQPSSIGLVAVVAEDSQEHNQVVMDTLKGQLKNCKLLLTLTPDCRWTYLTAVFLMQAIDVRLFHGETMEFLDKLIQLDPLRAGHYDDLRSKYVMEFKLSLMEGSFGVQESVSLSQCHLSSLYHFNQLALVREMCRKLDLSHNCLVTLDSMPGLPALEWLDLSDNELTKEPGRVDKNLRNANLTALKSLSVQDNPCSDLLDIEDLLQTLSFK</sequence>
<keyword evidence="5 9" id="KW-0808">Transferase</keyword>
<dbReference type="SUPFAM" id="SSF48439">
    <property type="entry name" value="Protein prenylyltransferase"/>
    <property type="match status" value="1"/>
</dbReference>
<name>A0A8S1DPR5_9INSE</name>
<evidence type="ECO:0000313" key="11">
    <source>
        <dbReference type="Proteomes" id="UP000494165"/>
    </source>
</evidence>
<gene>
    <name evidence="10" type="ORF">CLODIP_2_CD06333</name>
</gene>
<comment type="similarity">
    <text evidence="1 9">Belongs to the protein prenyltransferase subunit alpha family.</text>
</comment>
<evidence type="ECO:0000256" key="7">
    <source>
        <dbReference type="ARBA" id="ARBA00031267"/>
    </source>
</evidence>
<organism evidence="10 11">
    <name type="scientific">Cloeon dipterum</name>
    <dbReference type="NCBI Taxonomy" id="197152"/>
    <lineage>
        <taxon>Eukaryota</taxon>
        <taxon>Metazoa</taxon>
        <taxon>Ecdysozoa</taxon>
        <taxon>Arthropoda</taxon>
        <taxon>Hexapoda</taxon>
        <taxon>Insecta</taxon>
        <taxon>Pterygota</taxon>
        <taxon>Palaeoptera</taxon>
        <taxon>Ephemeroptera</taxon>
        <taxon>Pisciforma</taxon>
        <taxon>Baetidae</taxon>
        <taxon>Cloeon</taxon>
    </lineage>
</organism>
<dbReference type="PANTHER" id="PTHR11129:SF2">
    <property type="entry name" value="GERANYLGERANYL TRANSFERASE TYPE-2 SUBUNIT ALPHA"/>
    <property type="match status" value="1"/>
</dbReference>
<dbReference type="EC" id="2.5.1.60" evidence="2 9"/>
<dbReference type="EMBL" id="CADEPI010000294">
    <property type="protein sequence ID" value="CAB3383086.1"/>
    <property type="molecule type" value="Genomic_DNA"/>
</dbReference>
<dbReference type="FunFam" id="1.25.40.120:FF:000035">
    <property type="entry name" value="Geranylgeranyl transferase type-2 subunit alpha"/>
    <property type="match status" value="1"/>
</dbReference>
<evidence type="ECO:0000256" key="8">
    <source>
        <dbReference type="ARBA" id="ARBA00047658"/>
    </source>
</evidence>
<dbReference type="AlphaFoldDB" id="A0A8S1DPR5"/>
<dbReference type="Pfam" id="PF01239">
    <property type="entry name" value="PPTA"/>
    <property type="match status" value="5"/>
</dbReference>
<dbReference type="GO" id="GO:0004663">
    <property type="term" value="F:Rab geranylgeranyltransferase activity"/>
    <property type="evidence" value="ECO:0007669"/>
    <property type="project" value="UniProtKB-UniRule"/>
</dbReference>
<dbReference type="InterPro" id="IPR032675">
    <property type="entry name" value="LRR_dom_sf"/>
</dbReference>
<keyword evidence="11" id="KW-1185">Reference proteome</keyword>
<dbReference type="Gene3D" id="3.80.10.10">
    <property type="entry name" value="Ribonuclease Inhibitor"/>
    <property type="match status" value="1"/>
</dbReference>
<dbReference type="PROSITE" id="PS51147">
    <property type="entry name" value="PFTA"/>
    <property type="match status" value="4"/>
</dbReference>
<dbReference type="Pfam" id="PF13855">
    <property type="entry name" value="LRR_8"/>
    <property type="match status" value="1"/>
</dbReference>
<comment type="function">
    <text evidence="9">Catalyzes the transfer of a geranyl-geranyl moiety from geranyl-geranyl pyrophosphate to cysteines occuring in specific C-terminal amino acid sequences.</text>
</comment>
<evidence type="ECO:0000256" key="6">
    <source>
        <dbReference type="ARBA" id="ARBA00022737"/>
    </source>
</evidence>
<reference evidence="10 11" key="1">
    <citation type="submission" date="2020-04" db="EMBL/GenBank/DDBJ databases">
        <authorList>
            <person name="Alioto T."/>
            <person name="Alioto T."/>
            <person name="Gomez Garrido J."/>
        </authorList>
    </citation>
    <scope>NUCLEOTIDE SEQUENCE [LARGE SCALE GENOMIC DNA]</scope>
</reference>
<dbReference type="Proteomes" id="UP000494165">
    <property type="component" value="Unassembled WGS sequence"/>
</dbReference>
<dbReference type="PANTHER" id="PTHR11129">
    <property type="entry name" value="PROTEIN FARNESYLTRANSFERASE ALPHA SUBUNIT/RAB GERANYLGERANYL TRANSFERASE ALPHA SUBUNIT"/>
    <property type="match status" value="1"/>
</dbReference>
<dbReference type="Gene3D" id="2.60.40.1130">
    <property type="entry name" value="Rab geranylgeranyltransferase alpha-subunit, insert domain"/>
    <property type="match status" value="1"/>
</dbReference>
<keyword evidence="4 9" id="KW-0637">Prenyltransferase</keyword>
<proteinExistence type="inferred from homology"/>
<dbReference type="SUPFAM" id="SSF52058">
    <property type="entry name" value="L domain-like"/>
    <property type="match status" value="1"/>
</dbReference>
<dbReference type="GO" id="GO:0097354">
    <property type="term" value="P:prenylation"/>
    <property type="evidence" value="ECO:0007669"/>
    <property type="project" value="UniProtKB-UniRule"/>
</dbReference>
<evidence type="ECO:0000256" key="3">
    <source>
        <dbReference type="ARBA" id="ARBA00014772"/>
    </source>
</evidence>
<dbReference type="Gene3D" id="1.25.40.120">
    <property type="entry name" value="Protein prenylyltransferase"/>
    <property type="match status" value="1"/>
</dbReference>